<dbReference type="EC" id="6.3.5.6" evidence="2"/>
<dbReference type="EC" id="6.3.5.7" evidence="2"/>
<feature type="non-terminal residue" evidence="2">
    <location>
        <position position="31"/>
    </location>
</feature>
<organism evidence="2">
    <name type="scientific">uncultured Chloroflexia bacterium</name>
    <dbReference type="NCBI Taxonomy" id="1672391"/>
    <lineage>
        <taxon>Bacteria</taxon>
        <taxon>Bacillati</taxon>
        <taxon>Chloroflexota</taxon>
        <taxon>Chloroflexia</taxon>
        <taxon>environmental samples</taxon>
    </lineage>
</organism>
<gene>
    <name evidence="2" type="ORF">AVDCRST_MAG26-3084</name>
</gene>
<feature type="non-terminal residue" evidence="2">
    <location>
        <position position="1"/>
    </location>
</feature>
<accession>A0A6J4JC89</accession>
<dbReference type="AlphaFoldDB" id="A0A6J4JC89"/>
<protein>
    <submittedName>
        <fullName evidence="2">Aspartyl-tRNA(Asn) amidotransferase subunit B @ Glutamyl-tRNA(Gln) amidotransferase subunit B</fullName>
        <ecNumber evidence="2">6.3.5.6</ecNumber>
        <ecNumber evidence="2">6.3.5.7</ecNumber>
    </submittedName>
</protein>
<proteinExistence type="predicted"/>
<evidence type="ECO:0000313" key="2">
    <source>
        <dbReference type="EMBL" id="CAA9276330.1"/>
    </source>
</evidence>
<feature type="region of interest" description="Disordered" evidence="1">
    <location>
        <begin position="1"/>
        <end position="31"/>
    </location>
</feature>
<sequence length="31" mass="2970">PGGPGHARVEGPGKSADRRAGAGRGAGRDTV</sequence>
<dbReference type="GO" id="GO:0050566">
    <property type="term" value="F:asparaginyl-tRNA synthase (glutamine-hydrolyzing) activity"/>
    <property type="evidence" value="ECO:0007669"/>
    <property type="project" value="UniProtKB-EC"/>
</dbReference>
<dbReference type="GO" id="GO:0050567">
    <property type="term" value="F:glutaminyl-tRNA synthase (glutamine-hydrolyzing) activity"/>
    <property type="evidence" value="ECO:0007669"/>
    <property type="project" value="UniProtKB-EC"/>
</dbReference>
<keyword evidence="2" id="KW-0808">Transferase</keyword>
<name>A0A6J4JC89_9CHLR</name>
<evidence type="ECO:0000256" key="1">
    <source>
        <dbReference type="SAM" id="MobiDB-lite"/>
    </source>
</evidence>
<reference evidence="2" key="1">
    <citation type="submission" date="2020-02" db="EMBL/GenBank/DDBJ databases">
        <authorList>
            <person name="Meier V. D."/>
        </authorList>
    </citation>
    <scope>NUCLEOTIDE SEQUENCE</scope>
    <source>
        <strain evidence="2">AVDCRST_MAG26</strain>
    </source>
</reference>
<dbReference type="GO" id="GO:0016740">
    <property type="term" value="F:transferase activity"/>
    <property type="evidence" value="ECO:0007669"/>
    <property type="project" value="UniProtKB-KW"/>
</dbReference>
<dbReference type="EMBL" id="CADCTK010000716">
    <property type="protein sequence ID" value="CAA9276330.1"/>
    <property type="molecule type" value="Genomic_DNA"/>
</dbReference>
<keyword evidence="2" id="KW-0436">Ligase</keyword>
<feature type="compositionally biased region" description="Basic and acidic residues" evidence="1">
    <location>
        <begin position="7"/>
        <end position="31"/>
    </location>
</feature>